<sequence length="55" mass="6391">FINAYAQGLTGPEAAWANKKYHGHRTLPPELVRKLKEEFDNRFCDIQLPETMDTE</sequence>
<evidence type="ECO:0000313" key="1">
    <source>
        <dbReference type="EMBL" id="TFK18795.1"/>
    </source>
</evidence>
<protein>
    <submittedName>
        <fullName evidence="1">Uncharacterized protein</fullName>
    </submittedName>
</protein>
<keyword evidence="2" id="KW-1185">Reference proteome</keyword>
<dbReference type="OrthoDB" id="2416294at2759"/>
<proteinExistence type="predicted"/>
<name>A0A5C3KG89_COPMA</name>
<gene>
    <name evidence="1" type="ORF">FA15DRAFT_602691</name>
</gene>
<dbReference type="AlphaFoldDB" id="A0A5C3KG89"/>
<dbReference type="EMBL" id="ML210378">
    <property type="protein sequence ID" value="TFK18795.1"/>
    <property type="molecule type" value="Genomic_DNA"/>
</dbReference>
<reference evidence="1 2" key="1">
    <citation type="journal article" date="2019" name="Nat. Ecol. Evol.">
        <title>Megaphylogeny resolves global patterns of mushroom evolution.</title>
        <authorList>
            <person name="Varga T."/>
            <person name="Krizsan K."/>
            <person name="Foldi C."/>
            <person name="Dima B."/>
            <person name="Sanchez-Garcia M."/>
            <person name="Sanchez-Ramirez S."/>
            <person name="Szollosi G.J."/>
            <person name="Szarkandi J.G."/>
            <person name="Papp V."/>
            <person name="Albert L."/>
            <person name="Andreopoulos W."/>
            <person name="Angelini C."/>
            <person name="Antonin V."/>
            <person name="Barry K.W."/>
            <person name="Bougher N.L."/>
            <person name="Buchanan P."/>
            <person name="Buyck B."/>
            <person name="Bense V."/>
            <person name="Catcheside P."/>
            <person name="Chovatia M."/>
            <person name="Cooper J."/>
            <person name="Damon W."/>
            <person name="Desjardin D."/>
            <person name="Finy P."/>
            <person name="Geml J."/>
            <person name="Haridas S."/>
            <person name="Hughes K."/>
            <person name="Justo A."/>
            <person name="Karasinski D."/>
            <person name="Kautmanova I."/>
            <person name="Kiss B."/>
            <person name="Kocsube S."/>
            <person name="Kotiranta H."/>
            <person name="LaButti K.M."/>
            <person name="Lechner B.E."/>
            <person name="Liimatainen K."/>
            <person name="Lipzen A."/>
            <person name="Lukacs Z."/>
            <person name="Mihaltcheva S."/>
            <person name="Morgado L.N."/>
            <person name="Niskanen T."/>
            <person name="Noordeloos M.E."/>
            <person name="Ohm R.A."/>
            <person name="Ortiz-Santana B."/>
            <person name="Ovrebo C."/>
            <person name="Racz N."/>
            <person name="Riley R."/>
            <person name="Savchenko A."/>
            <person name="Shiryaev A."/>
            <person name="Soop K."/>
            <person name="Spirin V."/>
            <person name="Szebenyi C."/>
            <person name="Tomsovsky M."/>
            <person name="Tulloss R.E."/>
            <person name="Uehling J."/>
            <person name="Grigoriev I.V."/>
            <person name="Vagvolgyi C."/>
            <person name="Papp T."/>
            <person name="Martin F.M."/>
            <person name="Miettinen O."/>
            <person name="Hibbett D.S."/>
            <person name="Nagy L.G."/>
        </authorList>
    </citation>
    <scope>NUCLEOTIDE SEQUENCE [LARGE SCALE GENOMIC DNA]</scope>
    <source>
        <strain evidence="1 2">CBS 121175</strain>
    </source>
</reference>
<dbReference type="Proteomes" id="UP000307440">
    <property type="component" value="Unassembled WGS sequence"/>
</dbReference>
<evidence type="ECO:0000313" key="2">
    <source>
        <dbReference type="Proteomes" id="UP000307440"/>
    </source>
</evidence>
<accession>A0A5C3KG89</accession>
<feature type="non-terminal residue" evidence="1">
    <location>
        <position position="1"/>
    </location>
</feature>
<organism evidence="1 2">
    <name type="scientific">Coprinopsis marcescibilis</name>
    <name type="common">Agaric fungus</name>
    <name type="synonym">Psathyrella marcescibilis</name>
    <dbReference type="NCBI Taxonomy" id="230819"/>
    <lineage>
        <taxon>Eukaryota</taxon>
        <taxon>Fungi</taxon>
        <taxon>Dikarya</taxon>
        <taxon>Basidiomycota</taxon>
        <taxon>Agaricomycotina</taxon>
        <taxon>Agaricomycetes</taxon>
        <taxon>Agaricomycetidae</taxon>
        <taxon>Agaricales</taxon>
        <taxon>Agaricineae</taxon>
        <taxon>Psathyrellaceae</taxon>
        <taxon>Coprinopsis</taxon>
    </lineage>
</organism>